<protein>
    <submittedName>
        <fullName evidence="2">Uncharacterized protein</fullName>
    </submittedName>
</protein>
<evidence type="ECO:0000256" key="1">
    <source>
        <dbReference type="SAM" id="Phobius"/>
    </source>
</evidence>
<proteinExistence type="predicted"/>
<evidence type="ECO:0000313" key="2">
    <source>
        <dbReference type="EMBL" id="GAA0588424.1"/>
    </source>
</evidence>
<comment type="caution">
    <text evidence="2">The sequence shown here is derived from an EMBL/GenBank/DDBJ whole genome shotgun (WGS) entry which is preliminary data.</text>
</comment>
<keyword evidence="1" id="KW-0812">Transmembrane</keyword>
<dbReference type="EMBL" id="BAAADD010000014">
    <property type="protein sequence ID" value="GAA0588424.1"/>
    <property type="molecule type" value="Genomic_DNA"/>
</dbReference>
<evidence type="ECO:0000313" key="3">
    <source>
        <dbReference type="Proteomes" id="UP001499951"/>
    </source>
</evidence>
<accession>A0ABN1FDA2</accession>
<keyword evidence="1" id="KW-0472">Membrane</keyword>
<reference evidence="2 3" key="1">
    <citation type="journal article" date="2019" name="Int. J. Syst. Evol. Microbiol.">
        <title>The Global Catalogue of Microorganisms (GCM) 10K type strain sequencing project: providing services to taxonomists for standard genome sequencing and annotation.</title>
        <authorList>
            <consortium name="The Broad Institute Genomics Platform"/>
            <consortium name="The Broad Institute Genome Sequencing Center for Infectious Disease"/>
            <person name="Wu L."/>
            <person name="Ma J."/>
        </authorList>
    </citation>
    <scope>NUCLEOTIDE SEQUENCE [LARGE SCALE GENOMIC DNA]</scope>
    <source>
        <strain evidence="2 3">JCM 15089</strain>
    </source>
</reference>
<organism evidence="2 3">
    <name type="scientific">Rhizomicrobium electricum</name>
    <dbReference type="NCBI Taxonomy" id="480070"/>
    <lineage>
        <taxon>Bacteria</taxon>
        <taxon>Pseudomonadati</taxon>
        <taxon>Pseudomonadota</taxon>
        <taxon>Alphaproteobacteria</taxon>
        <taxon>Micropepsales</taxon>
        <taxon>Micropepsaceae</taxon>
        <taxon>Rhizomicrobium</taxon>
    </lineage>
</organism>
<sequence>MLFLLPAILTAAILVTSFVRGEAFNPERWSGPLIIKRSDRSGKYWAGVAVEIVWFAFAVVWGVGMVFG</sequence>
<gene>
    <name evidence="2" type="ORF">GCM10008942_41770</name>
</gene>
<dbReference type="Proteomes" id="UP001499951">
    <property type="component" value="Unassembled WGS sequence"/>
</dbReference>
<feature type="transmembrane region" description="Helical" evidence="1">
    <location>
        <begin position="45"/>
        <end position="67"/>
    </location>
</feature>
<keyword evidence="1" id="KW-1133">Transmembrane helix</keyword>
<keyword evidence="3" id="KW-1185">Reference proteome</keyword>
<name>A0ABN1FDA2_9PROT</name>